<sequence length="314" mass="35267">MANKVSMIRLYDEAMEELLNVSTGVQFFYKDEDGSNHVLNQAEDYDFKTLLSNDNDSWDFVEKGFGLSGNVILGSPSSLFGPTQLVNADAELGLAVQWMSKQSSQRGVIPLATITSITPNNVNIPIDHYFPNDKLFGEVDISLIVYLKKASQNTMRGQAKLTGTILGKLIEWVVILDGSGSTFPIVIVNEPDKPLWYVDFNYSEPLVEPFDKEYIAIYLNKAHAAFSSIQQPKTKLDQALYVEFLAGSLQLILQNLMECPDWQDIQNGNNCEEGSIGQVMHYFKTTLNWDLDTPEKLAMSIRKDLETRVKTGEM</sequence>
<keyword evidence="2" id="KW-1185">Reference proteome</keyword>
<dbReference type="Proteomes" id="UP000262939">
    <property type="component" value="Unassembled WGS sequence"/>
</dbReference>
<gene>
    <name evidence="1" type="ORF">D0466_04165</name>
</gene>
<evidence type="ECO:0000313" key="1">
    <source>
        <dbReference type="EMBL" id="RFU65112.1"/>
    </source>
</evidence>
<comment type="caution">
    <text evidence="1">The sequence shown here is derived from an EMBL/GenBank/DDBJ whole genome shotgun (WGS) entry which is preliminary data.</text>
</comment>
<organism evidence="1 2">
    <name type="scientific">Peribacillus glennii</name>
    <dbReference type="NCBI Taxonomy" id="2303991"/>
    <lineage>
        <taxon>Bacteria</taxon>
        <taxon>Bacillati</taxon>
        <taxon>Bacillota</taxon>
        <taxon>Bacilli</taxon>
        <taxon>Bacillales</taxon>
        <taxon>Bacillaceae</taxon>
        <taxon>Peribacillus</taxon>
    </lineage>
</organism>
<evidence type="ECO:0000313" key="2">
    <source>
        <dbReference type="Proteomes" id="UP000262939"/>
    </source>
</evidence>
<protein>
    <submittedName>
        <fullName evidence="1">Uncharacterized protein</fullName>
    </submittedName>
</protein>
<dbReference type="RefSeq" id="WP_117321288.1">
    <property type="nucleotide sequence ID" value="NZ_QVTD01000003.1"/>
</dbReference>
<dbReference type="EMBL" id="QVTD01000003">
    <property type="protein sequence ID" value="RFU65112.1"/>
    <property type="molecule type" value="Genomic_DNA"/>
</dbReference>
<dbReference type="OrthoDB" id="2963177at2"/>
<accession>A0A372LGQ2</accession>
<name>A0A372LGQ2_9BACI</name>
<dbReference type="AlphaFoldDB" id="A0A372LGQ2"/>
<reference evidence="1 2" key="1">
    <citation type="submission" date="2018-08" db="EMBL/GenBank/DDBJ databases">
        <title>Bacillus chawlae sp. nov., Bacillus glennii sp. nov., and Bacillus saganii sp. nov. Isolated from the Vehicle Assembly Building at Kennedy Space Center where the Viking Spacecraft were Assembled.</title>
        <authorList>
            <person name="Seuylemezian A."/>
            <person name="Vaishampayan P."/>
        </authorList>
    </citation>
    <scope>NUCLEOTIDE SEQUENCE [LARGE SCALE GENOMIC DNA]</scope>
    <source>
        <strain evidence="1 2">V44-8</strain>
    </source>
</reference>
<proteinExistence type="predicted"/>